<dbReference type="Pfam" id="PF05257">
    <property type="entry name" value="CHAP"/>
    <property type="match status" value="1"/>
</dbReference>
<dbReference type="eggNOG" id="COG1388">
    <property type="taxonomic scope" value="Bacteria"/>
</dbReference>
<evidence type="ECO:0000313" key="5">
    <source>
        <dbReference type="Proteomes" id="UP000028630"/>
    </source>
</evidence>
<accession>A0A085A2I5</accession>
<dbReference type="InterPro" id="IPR007921">
    <property type="entry name" value="CHAP_dom"/>
</dbReference>
<dbReference type="NCBIfam" id="TIGR02594">
    <property type="entry name" value="TIGR02594 family protein"/>
    <property type="match status" value="1"/>
</dbReference>
<name>A0A085A2I5_9ENTR</name>
<feature type="domain" description="LysM" evidence="2">
    <location>
        <begin position="1"/>
        <end position="25"/>
    </location>
</feature>
<sequence length="247" mass="26667">MKRLADLNGIKDVNVISVGQQLKIPDGISKPQEVTSAQRGTQAVPTGTSDKGYPQANVGNSAEQAPWMKIALEQAKLWAGKYETEISRSTNYHKEIGINLPSLVGDNNAWCASFVNYCLISANPAYKKSNKPARALSFSTDSINFKKIDSPVYGAIACFKRKKGGHVCFVVANSDQTPGNIIVLGGNQSDSINFVDRSLRGLVGLYVPTTYFMLAEHDLVSEELVTGNADDFNASLNIDITTDGSES</sequence>
<evidence type="ECO:0000259" key="2">
    <source>
        <dbReference type="Pfam" id="PF01476"/>
    </source>
</evidence>
<protein>
    <submittedName>
        <fullName evidence="4">Uncharacterized protein</fullName>
    </submittedName>
</protein>
<dbReference type="RefSeq" id="WP_038158924.1">
    <property type="nucleotide sequence ID" value="NZ_JMTB01000095.1"/>
</dbReference>
<dbReference type="InterPro" id="IPR013423">
    <property type="entry name" value="CHP02594"/>
</dbReference>
<evidence type="ECO:0000313" key="4">
    <source>
        <dbReference type="EMBL" id="KFC04430.1"/>
    </source>
</evidence>
<comment type="caution">
    <text evidence="4">The sequence shown here is derived from an EMBL/GenBank/DDBJ whole genome shotgun (WGS) entry which is preliminary data.</text>
</comment>
<evidence type="ECO:0000256" key="1">
    <source>
        <dbReference type="SAM" id="MobiDB-lite"/>
    </source>
</evidence>
<dbReference type="Pfam" id="PF01476">
    <property type="entry name" value="LysM"/>
    <property type="match status" value="1"/>
</dbReference>
<dbReference type="AlphaFoldDB" id="A0A085A2I5"/>
<dbReference type="Proteomes" id="UP000028630">
    <property type="component" value="Unassembled WGS sequence"/>
</dbReference>
<feature type="compositionally biased region" description="Polar residues" evidence="1">
    <location>
        <begin position="32"/>
        <end position="49"/>
    </location>
</feature>
<organism evidence="4 5">
    <name type="scientific">Trabulsiella guamensis ATCC 49490</name>
    <dbReference type="NCBI Taxonomy" id="1005994"/>
    <lineage>
        <taxon>Bacteria</taxon>
        <taxon>Pseudomonadati</taxon>
        <taxon>Pseudomonadota</taxon>
        <taxon>Gammaproteobacteria</taxon>
        <taxon>Enterobacterales</taxon>
        <taxon>Enterobacteriaceae</taxon>
        <taxon>Trabulsiella</taxon>
    </lineage>
</organism>
<gene>
    <name evidence="4" type="ORF">GTGU_03152</name>
</gene>
<feature type="region of interest" description="Disordered" evidence="1">
    <location>
        <begin position="27"/>
        <end position="58"/>
    </location>
</feature>
<dbReference type="EMBL" id="JMTB01000095">
    <property type="protein sequence ID" value="KFC04430.1"/>
    <property type="molecule type" value="Genomic_DNA"/>
</dbReference>
<keyword evidence="5" id="KW-1185">Reference proteome</keyword>
<evidence type="ECO:0000259" key="3">
    <source>
        <dbReference type="Pfam" id="PF05257"/>
    </source>
</evidence>
<feature type="domain" description="Peptidase C51" evidence="3">
    <location>
        <begin position="105"/>
        <end position="187"/>
    </location>
</feature>
<dbReference type="OrthoDB" id="8776734at2"/>
<proteinExistence type="predicted"/>
<reference evidence="5" key="1">
    <citation type="submission" date="2014-05" db="EMBL/GenBank/DDBJ databases">
        <title>ATOL: Assembling a taxonomically balanced genome-scale reconstruction of the evolutionary history of the Enterobacteriaceae.</title>
        <authorList>
            <person name="Plunkett G. III"/>
            <person name="Neeno-Eckwall E.C."/>
            <person name="Glasner J.D."/>
            <person name="Perna N.T."/>
        </authorList>
    </citation>
    <scope>NUCLEOTIDE SEQUENCE [LARGE SCALE GENOMIC DNA]</scope>
    <source>
        <strain evidence="5">ATCC 49490</strain>
    </source>
</reference>
<dbReference type="InterPro" id="IPR018392">
    <property type="entry name" value="LysM"/>
</dbReference>